<keyword evidence="9" id="KW-0807">Transducer</keyword>
<feature type="region of interest" description="Disordered" evidence="10">
    <location>
        <begin position="355"/>
        <end position="388"/>
    </location>
</feature>
<reference evidence="13 14" key="1">
    <citation type="submission" date="2022-05" db="EMBL/GenBank/DDBJ databases">
        <authorList>
            <consortium name="Genoscope - CEA"/>
            <person name="William W."/>
        </authorList>
    </citation>
    <scope>NUCLEOTIDE SEQUENCE [LARGE SCALE GENOMIC DNA]</scope>
</reference>
<dbReference type="CDD" id="cd14967">
    <property type="entry name" value="7tmA_amine_R-like"/>
    <property type="match status" value="1"/>
</dbReference>
<keyword evidence="5" id="KW-0297">G-protein coupled receptor</keyword>
<evidence type="ECO:0000259" key="12">
    <source>
        <dbReference type="PROSITE" id="PS50262"/>
    </source>
</evidence>
<evidence type="ECO:0000313" key="14">
    <source>
        <dbReference type="Proteomes" id="UP001159405"/>
    </source>
</evidence>
<evidence type="ECO:0000256" key="6">
    <source>
        <dbReference type="ARBA" id="ARBA00023136"/>
    </source>
</evidence>
<gene>
    <name evidence="13" type="ORF">PLOB_00008837</name>
</gene>
<keyword evidence="14" id="KW-1185">Reference proteome</keyword>
<feature type="transmembrane region" description="Helical" evidence="11">
    <location>
        <begin position="41"/>
        <end position="66"/>
    </location>
</feature>
<dbReference type="Gene3D" id="1.20.1070.10">
    <property type="entry name" value="Rhodopsin 7-helix transmembrane proteins"/>
    <property type="match status" value="1"/>
</dbReference>
<proteinExistence type="predicted"/>
<keyword evidence="6 11" id="KW-0472">Membrane</keyword>
<dbReference type="Proteomes" id="UP001159405">
    <property type="component" value="Unassembled WGS sequence"/>
</dbReference>
<sequence>MELTNGTLLESPLKDTKNSSAAIETESERQASNWEMSYNPVLPWVIAYSVVALAILLGNGLVIISFGTKRVLRTHTNFFIVSLAATDCFVGIISIPWWVVLLTVSRQHGTDWYIFLHDIWVIFDILGGVGSILHLVALSWDRLCAIVWPLRHRIYSTKRYLFVLLLIWSLAIPVAICSKPGMKSAPKAYNITVIVLFFFVPLCIICATQAFVIISLRKNKIQNSYRHKRSLRKEVRVAKTVIVMIVLFVIGWLPFFTLSLISYIRSQFQPSLQAIFAVKFLQYSNSAVNPVLYAQKFPHFRKVFTALLCPCRKAGNKARNIGESFRTTFSTLNPHSVRKRSTKAYRNRNLLQPVVSQASSSNPESLDVGPQNVSEEIRLNGNSSSCSS</sequence>
<evidence type="ECO:0000256" key="5">
    <source>
        <dbReference type="ARBA" id="ARBA00023040"/>
    </source>
</evidence>
<feature type="compositionally biased region" description="Polar residues" evidence="10">
    <location>
        <begin position="355"/>
        <end position="364"/>
    </location>
</feature>
<keyword evidence="4 11" id="KW-1133">Transmembrane helix</keyword>
<feature type="transmembrane region" description="Helical" evidence="11">
    <location>
        <begin position="78"/>
        <end position="99"/>
    </location>
</feature>
<evidence type="ECO:0000313" key="13">
    <source>
        <dbReference type="EMBL" id="CAH3167493.1"/>
    </source>
</evidence>
<keyword evidence="2" id="KW-1003">Cell membrane</keyword>
<feature type="transmembrane region" description="Helical" evidence="11">
    <location>
        <begin position="119"/>
        <end position="140"/>
    </location>
</feature>
<dbReference type="InterPro" id="IPR017452">
    <property type="entry name" value="GPCR_Rhodpsn_7TM"/>
</dbReference>
<evidence type="ECO:0000256" key="9">
    <source>
        <dbReference type="ARBA" id="ARBA00023224"/>
    </source>
</evidence>
<comment type="caution">
    <text evidence="13">The sequence shown here is derived from an EMBL/GenBank/DDBJ whole genome shotgun (WGS) entry which is preliminary data.</text>
</comment>
<evidence type="ECO:0000256" key="3">
    <source>
        <dbReference type="ARBA" id="ARBA00022692"/>
    </source>
</evidence>
<comment type="subcellular location">
    <subcellularLocation>
        <location evidence="1">Cell membrane</location>
        <topology evidence="1">Multi-pass membrane protein</topology>
    </subcellularLocation>
</comment>
<evidence type="ECO:0000256" key="11">
    <source>
        <dbReference type="SAM" id="Phobius"/>
    </source>
</evidence>
<organism evidence="13 14">
    <name type="scientific">Porites lobata</name>
    <dbReference type="NCBI Taxonomy" id="104759"/>
    <lineage>
        <taxon>Eukaryota</taxon>
        <taxon>Metazoa</taxon>
        <taxon>Cnidaria</taxon>
        <taxon>Anthozoa</taxon>
        <taxon>Hexacorallia</taxon>
        <taxon>Scleractinia</taxon>
        <taxon>Fungiina</taxon>
        <taxon>Poritidae</taxon>
        <taxon>Porites</taxon>
    </lineage>
</organism>
<dbReference type="Pfam" id="PF00001">
    <property type="entry name" value="7tm_1"/>
    <property type="match status" value="1"/>
</dbReference>
<evidence type="ECO:0000256" key="2">
    <source>
        <dbReference type="ARBA" id="ARBA00022475"/>
    </source>
</evidence>
<protein>
    <recommendedName>
        <fullName evidence="12">G-protein coupled receptors family 1 profile domain-containing protein</fullName>
    </recommendedName>
</protein>
<dbReference type="PANTHER" id="PTHR24246:SF27">
    <property type="entry name" value="ADENOSINE RECEPTOR, ISOFORM A"/>
    <property type="match status" value="1"/>
</dbReference>
<dbReference type="InterPro" id="IPR000276">
    <property type="entry name" value="GPCR_Rhodpsn"/>
</dbReference>
<evidence type="ECO:0000256" key="1">
    <source>
        <dbReference type="ARBA" id="ARBA00004651"/>
    </source>
</evidence>
<name>A0ABN8QMS4_9CNID</name>
<keyword evidence="7" id="KW-0675">Receptor</keyword>
<evidence type="ECO:0000256" key="7">
    <source>
        <dbReference type="ARBA" id="ARBA00023170"/>
    </source>
</evidence>
<dbReference type="PROSITE" id="PS50262">
    <property type="entry name" value="G_PROTEIN_RECEP_F1_2"/>
    <property type="match status" value="1"/>
</dbReference>
<feature type="transmembrane region" description="Helical" evidence="11">
    <location>
        <begin position="160"/>
        <end position="176"/>
    </location>
</feature>
<feature type="domain" description="G-protein coupled receptors family 1 profile" evidence="12">
    <location>
        <begin position="58"/>
        <end position="293"/>
    </location>
</feature>
<keyword evidence="8" id="KW-0325">Glycoprotein</keyword>
<evidence type="ECO:0000256" key="8">
    <source>
        <dbReference type="ARBA" id="ARBA00023180"/>
    </source>
</evidence>
<feature type="transmembrane region" description="Helical" evidence="11">
    <location>
        <begin position="237"/>
        <end position="264"/>
    </location>
</feature>
<dbReference type="SUPFAM" id="SSF81321">
    <property type="entry name" value="Family A G protein-coupled receptor-like"/>
    <property type="match status" value="1"/>
</dbReference>
<dbReference type="PRINTS" id="PR00237">
    <property type="entry name" value="GPCRRHODOPSN"/>
</dbReference>
<dbReference type="SMART" id="SM01381">
    <property type="entry name" value="7TM_GPCR_Srsx"/>
    <property type="match status" value="1"/>
</dbReference>
<evidence type="ECO:0000256" key="4">
    <source>
        <dbReference type="ARBA" id="ARBA00022989"/>
    </source>
</evidence>
<accession>A0ABN8QMS4</accession>
<feature type="region of interest" description="Disordered" evidence="10">
    <location>
        <begin position="1"/>
        <end position="26"/>
    </location>
</feature>
<dbReference type="EMBL" id="CALNXK010000141">
    <property type="protein sequence ID" value="CAH3167493.1"/>
    <property type="molecule type" value="Genomic_DNA"/>
</dbReference>
<keyword evidence="3 11" id="KW-0812">Transmembrane</keyword>
<feature type="transmembrane region" description="Helical" evidence="11">
    <location>
        <begin position="188"/>
        <end position="216"/>
    </location>
</feature>
<evidence type="ECO:0000256" key="10">
    <source>
        <dbReference type="SAM" id="MobiDB-lite"/>
    </source>
</evidence>
<dbReference type="PANTHER" id="PTHR24246">
    <property type="entry name" value="OLFACTORY RECEPTOR AND ADENOSINE RECEPTOR"/>
    <property type="match status" value="1"/>
</dbReference>